<dbReference type="GO" id="GO:0006508">
    <property type="term" value="P:proteolysis"/>
    <property type="evidence" value="ECO:0007669"/>
    <property type="project" value="UniProtKB-KW"/>
</dbReference>
<keyword evidence="3" id="KW-0378">Hydrolase</keyword>
<dbReference type="InterPro" id="IPR047272">
    <property type="entry name" value="S49_SppA_C"/>
</dbReference>
<dbReference type="InterPro" id="IPR029045">
    <property type="entry name" value="ClpP/crotonase-like_dom_sf"/>
</dbReference>
<dbReference type="GO" id="GO:0008236">
    <property type="term" value="F:serine-type peptidase activity"/>
    <property type="evidence" value="ECO:0007669"/>
    <property type="project" value="UniProtKB-KW"/>
</dbReference>
<evidence type="ECO:0000256" key="1">
    <source>
        <dbReference type="ARBA" id="ARBA00008683"/>
    </source>
</evidence>
<dbReference type="Proteomes" id="UP000298656">
    <property type="component" value="Chromosome 1"/>
</dbReference>
<dbReference type="SUPFAM" id="SSF52096">
    <property type="entry name" value="ClpP/crotonase"/>
    <property type="match status" value="1"/>
</dbReference>
<dbReference type="RefSeq" id="WP_137333296.1">
    <property type="nucleotide sequence ID" value="NZ_CP040077.1"/>
</dbReference>
<dbReference type="Pfam" id="PF01343">
    <property type="entry name" value="Peptidase_S49"/>
    <property type="match status" value="1"/>
</dbReference>
<evidence type="ECO:0000313" key="8">
    <source>
        <dbReference type="EMBL" id="QCP50482.1"/>
    </source>
</evidence>
<evidence type="ECO:0000259" key="7">
    <source>
        <dbReference type="Pfam" id="PF01343"/>
    </source>
</evidence>
<evidence type="ECO:0000313" key="9">
    <source>
        <dbReference type="Proteomes" id="UP000298656"/>
    </source>
</evidence>
<dbReference type="KEGG" id="tvl:FAZ95_15765"/>
<evidence type="ECO:0000256" key="3">
    <source>
        <dbReference type="ARBA" id="ARBA00022801"/>
    </source>
</evidence>
<dbReference type="AlphaFoldDB" id="A0A4P8INA7"/>
<organism evidence="8 9">
    <name type="scientific">Trinickia violacea</name>
    <dbReference type="NCBI Taxonomy" id="2571746"/>
    <lineage>
        <taxon>Bacteria</taxon>
        <taxon>Pseudomonadati</taxon>
        <taxon>Pseudomonadota</taxon>
        <taxon>Betaproteobacteria</taxon>
        <taxon>Burkholderiales</taxon>
        <taxon>Burkholderiaceae</taxon>
        <taxon>Trinickia</taxon>
    </lineage>
</organism>
<dbReference type="PANTHER" id="PTHR42987">
    <property type="entry name" value="PEPTIDASE S49"/>
    <property type="match status" value="1"/>
</dbReference>
<keyword evidence="6" id="KW-0812">Transmembrane</keyword>
<proteinExistence type="inferred from homology"/>
<comment type="similarity">
    <text evidence="1">Belongs to the peptidase S49 family.</text>
</comment>
<feature type="transmembrane region" description="Helical" evidence="6">
    <location>
        <begin position="57"/>
        <end position="75"/>
    </location>
</feature>
<evidence type="ECO:0000256" key="4">
    <source>
        <dbReference type="ARBA" id="ARBA00022825"/>
    </source>
</evidence>
<keyword evidence="9" id="KW-1185">Reference proteome</keyword>
<dbReference type="InterPro" id="IPR002142">
    <property type="entry name" value="Peptidase_S49"/>
</dbReference>
<feature type="region of interest" description="Disordered" evidence="5">
    <location>
        <begin position="1"/>
        <end position="30"/>
    </location>
</feature>
<protein>
    <submittedName>
        <fullName evidence="8">S49 family peptidase</fullName>
    </submittedName>
</protein>
<accession>A0A4P8INA7</accession>
<keyword evidence="2" id="KW-0645">Protease</keyword>
<dbReference type="Gene3D" id="3.90.226.10">
    <property type="entry name" value="2-enoyl-CoA Hydratase, Chain A, domain 1"/>
    <property type="match status" value="1"/>
</dbReference>
<feature type="domain" description="Peptidase S49" evidence="7">
    <location>
        <begin position="155"/>
        <end position="295"/>
    </location>
</feature>
<gene>
    <name evidence="8" type="ORF">FAZ95_15765</name>
</gene>
<dbReference type="CDD" id="cd07023">
    <property type="entry name" value="S49_Sppa_N_C"/>
    <property type="match status" value="1"/>
</dbReference>
<name>A0A4P8INA7_9BURK</name>
<keyword evidence="6" id="KW-1133">Transmembrane helix</keyword>
<keyword evidence="6" id="KW-0472">Membrane</keyword>
<dbReference type="PANTHER" id="PTHR42987:SF8">
    <property type="entry name" value="PROTEINASE"/>
    <property type="match status" value="1"/>
</dbReference>
<keyword evidence="4" id="KW-0720">Serine protease</keyword>
<dbReference type="OrthoDB" id="9764363at2"/>
<evidence type="ECO:0000256" key="2">
    <source>
        <dbReference type="ARBA" id="ARBA00022670"/>
    </source>
</evidence>
<sequence>MADNLTPDSNEPSSPASPPENGGGRAKEREPNWERAALERIALAAINEQRAARRWKIFFRFAFLAVLLLVVWGLFDFSGDKVSTGGRHTALVSLDGEISSDTNASAEDINTALDNAFDDDGTVGVILRINSPGGSPVQAGIINREIRRLRAKYPSKPLYVVVGDMCASGGYYVAAAADKIYVDKASIVGSIGVLMDGFGFTGLMDKLGIQRRLRTSGENKGFYDPFSPDTPAMDAHAQAMLDQIHQQFIDAVRQGRGKRLHETPEIFSGLFWTGEKSVELGLADAFGDADYVARDVIKAPDIVDYTVKESLSDRVARKFGAAVGDAAMHAMILSGKMQLR</sequence>
<reference evidence="8 9" key="1">
    <citation type="submission" date="2019-05" db="EMBL/GenBank/DDBJ databases">
        <title>Burkholderia sp. DHOD12, isolated from subtropical forest soil.</title>
        <authorList>
            <person name="Gao Z.-H."/>
            <person name="Qiu L.-H."/>
        </authorList>
    </citation>
    <scope>NUCLEOTIDE SEQUENCE [LARGE SCALE GENOMIC DNA]</scope>
    <source>
        <strain evidence="8 9">DHOD12</strain>
    </source>
</reference>
<dbReference type="EMBL" id="CP040077">
    <property type="protein sequence ID" value="QCP50482.1"/>
    <property type="molecule type" value="Genomic_DNA"/>
</dbReference>
<evidence type="ECO:0000256" key="6">
    <source>
        <dbReference type="SAM" id="Phobius"/>
    </source>
</evidence>
<evidence type="ECO:0000256" key="5">
    <source>
        <dbReference type="SAM" id="MobiDB-lite"/>
    </source>
</evidence>